<feature type="active site" description="Proton donor" evidence="4">
    <location>
        <position position="55"/>
    </location>
</feature>
<dbReference type="FunFam" id="3.20.20.100:FF:000015">
    <property type="entry name" value="Oxidoreductase, aldo/keto reductase family"/>
    <property type="match status" value="1"/>
</dbReference>
<keyword evidence="2" id="KW-0521">NADP</keyword>
<organism evidence="8 9">
    <name type="scientific">Butyricicoccus pullicaecorum</name>
    <dbReference type="NCBI Taxonomy" id="501571"/>
    <lineage>
        <taxon>Bacteria</taxon>
        <taxon>Bacillati</taxon>
        <taxon>Bacillota</taxon>
        <taxon>Clostridia</taxon>
        <taxon>Eubacteriales</taxon>
        <taxon>Butyricicoccaceae</taxon>
        <taxon>Butyricicoccus</taxon>
    </lineage>
</organism>
<dbReference type="Proteomes" id="UP000195326">
    <property type="component" value="Unassembled WGS sequence"/>
</dbReference>
<feature type="domain" description="NADP-dependent oxidoreductase" evidence="7">
    <location>
        <begin position="28"/>
        <end position="264"/>
    </location>
</feature>
<evidence type="ECO:0000313" key="9">
    <source>
        <dbReference type="Proteomes" id="UP000195326"/>
    </source>
</evidence>
<comment type="similarity">
    <text evidence="1">Belongs to the aldo/keto reductase family.</text>
</comment>
<evidence type="ECO:0000256" key="6">
    <source>
        <dbReference type="PIRSR" id="PIRSR000097-3"/>
    </source>
</evidence>
<protein>
    <submittedName>
        <fullName evidence="8">2,5-diketo-D-gluconic acid reductase</fullName>
    </submittedName>
</protein>
<dbReference type="InterPro" id="IPR023210">
    <property type="entry name" value="NADP_OxRdtase_dom"/>
</dbReference>
<feature type="site" description="Lowers pKa of active site Tyr" evidence="6">
    <location>
        <position position="80"/>
    </location>
</feature>
<feature type="binding site" evidence="5">
    <location>
        <position position="113"/>
    </location>
    <ligand>
        <name>substrate</name>
    </ligand>
</feature>
<dbReference type="PROSITE" id="PS00063">
    <property type="entry name" value="ALDOKETO_REDUCTASE_3"/>
    <property type="match status" value="1"/>
</dbReference>
<dbReference type="InterPro" id="IPR020471">
    <property type="entry name" value="AKR"/>
</dbReference>
<keyword evidence="3" id="KW-0560">Oxidoreductase</keyword>
<dbReference type="GO" id="GO:0016616">
    <property type="term" value="F:oxidoreductase activity, acting on the CH-OH group of donors, NAD or NADP as acceptor"/>
    <property type="evidence" value="ECO:0007669"/>
    <property type="project" value="UniProtKB-ARBA"/>
</dbReference>
<evidence type="ECO:0000313" key="8">
    <source>
        <dbReference type="EMBL" id="OUP57837.1"/>
    </source>
</evidence>
<evidence type="ECO:0000256" key="4">
    <source>
        <dbReference type="PIRSR" id="PIRSR000097-1"/>
    </source>
</evidence>
<evidence type="ECO:0000259" key="7">
    <source>
        <dbReference type="Pfam" id="PF00248"/>
    </source>
</evidence>
<evidence type="ECO:0000256" key="2">
    <source>
        <dbReference type="ARBA" id="ARBA00022857"/>
    </source>
</evidence>
<dbReference type="AlphaFoldDB" id="A0A1Y4LMA9"/>
<dbReference type="PANTHER" id="PTHR43827">
    <property type="entry name" value="2,5-DIKETO-D-GLUCONIC ACID REDUCTASE"/>
    <property type="match status" value="1"/>
</dbReference>
<gene>
    <name evidence="8" type="ORF">B5F15_08515</name>
</gene>
<dbReference type="SUPFAM" id="SSF51430">
    <property type="entry name" value="NAD(P)-linked oxidoreductase"/>
    <property type="match status" value="1"/>
</dbReference>
<name>A0A1Y4LMA9_9FIRM</name>
<dbReference type="STRING" id="501571.GCA_900143195_01909"/>
<proteinExistence type="inferred from homology"/>
<dbReference type="PRINTS" id="PR00069">
    <property type="entry name" value="ALDKETRDTASE"/>
</dbReference>
<dbReference type="CDD" id="cd19133">
    <property type="entry name" value="AKR_AKR5F1"/>
    <property type="match status" value="1"/>
</dbReference>
<dbReference type="EMBL" id="NFKL01000011">
    <property type="protein sequence ID" value="OUP57837.1"/>
    <property type="molecule type" value="Genomic_DNA"/>
</dbReference>
<evidence type="ECO:0000256" key="1">
    <source>
        <dbReference type="ARBA" id="ARBA00007905"/>
    </source>
</evidence>
<accession>A0A1Y4LMA9</accession>
<dbReference type="Gene3D" id="3.20.20.100">
    <property type="entry name" value="NADP-dependent oxidoreductase domain"/>
    <property type="match status" value="1"/>
</dbReference>
<dbReference type="InterPro" id="IPR018170">
    <property type="entry name" value="Aldo/ket_reductase_CS"/>
</dbReference>
<dbReference type="Pfam" id="PF00248">
    <property type="entry name" value="Aldo_ket_red"/>
    <property type="match status" value="1"/>
</dbReference>
<sequence length="292" mass="33913">MKVEAAKMEQITLYNGVKMPIVGYGVYQVSKEECERCVMDALDVGYRSIDTAQSYFNEEQVGTAIVKSGIPREDIFLTTKVWVEHYGYEETKKSVLESMRKLQTNYLDLVLLHQPFSDYYGAYRALEDLYDEGKLRAIGVSNFYPDRLVDIASFSRVKPMVNQVETHPFNQQIEAKRWMDKYGVQMEAWAPFGEGRGGLFENPVLVQIAEKYKKTTAQIILRWHIQRGVVVIPKSTHKARMEENLNVFDFVLEQTDLNRISELDKKQSSFFSHSDPSMVEWFVRMVEERKGK</sequence>
<evidence type="ECO:0000256" key="5">
    <source>
        <dbReference type="PIRSR" id="PIRSR000097-2"/>
    </source>
</evidence>
<comment type="caution">
    <text evidence="8">The sequence shown here is derived from an EMBL/GenBank/DDBJ whole genome shotgun (WGS) entry which is preliminary data.</text>
</comment>
<dbReference type="PROSITE" id="PS00798">
    <property type="entry name" value="ALDOKETO_REDUCTASE_1"/>
    <property type="match status" value="1"/>
</dbReference>
<reference evidence="9" key="1">
    <citation type="submission" date="2017-04" db="EMBL/GenBank/DDBJ databases">
        <title>Function of individual gut microbiota members based on whole genome sequencing of pure cultures obtained from chicken caecum.</title>
        <authorList>
            <person name="Medvecky M."/>
            <person name="Cejkova D."/>
            <person name="Polansky O."/>
            <person name="Karasova D."/>
            <person name="Kubasova T."/>
            <person name="Cizek A."/>
            <person name="Rychlik I."/>
        </authorList>
    </citation>
    <scope>NUCLEOTIDE SEQUENCE [LARGE SCALE GENOMIC DNA]</scope>
    <source>
        <strain evidence="9">An179</strain>
    </source>
</reference>
<dbReference type="PANTHER" id="PTHR43827:SF3">
    <property type="entry name" value="NADP-DEPENDENT OXIDOREDUCTASE DOMAIN-CONTAINING PROTEIN"/>
    <property type="match status" value="1"/>
</dbReference>
<dbReference type="InterPro" id="IPR036812">
    <property type="entry name" value="NAD(P)_OxRdtase_dom_sf"/>
</dbReference>
<dbReference type="PIRSF" id="PIRSF000097">
    <property type="entry name" value="AKR"/>
    <property type="match status" value="1"/>
</dbReference>
<evidence type="ECO:0000256" key="3">
    <source>
        <dbReference type="ARBA" id="ARBA00023002"/>
    </source>
</evidence>